<dbReference type="SUPFAM" id="SSF48208">
    <property type="entry name" value="Six-hairpin glycosidases"/>
    <property type="match status" value="1"/>
</dbReference>
<dbReference type="InterPro" id="IPR012341">
    <property type="entry name" value="6hp_glycosidase-like_sf"/>
</dbReference>
<dbReference type="AlphaFoldDB" id="X1HDY2"/>
<evidence type="ECO:0008006" key="2">
    <source>
        <dbReference type="Google" id="ProtNLM"/>
    </source>
</evidence>
<sequence>MAWYYLKISKNISVLLKEVKNISLIDRLEISFQVVPTNWNNQLAHINKYLVTCDFGFRDLITMTGDMCFSSLLKYRAALELSEIFESLDNLEKSIYYKSIGEKIKNSLEKTFANDQGMLIASTEISNQPDVWSTAFAVYINALDKDAKEKACIALTNAFKNGTLAMEGNIRHVLTTDDYSKTTAWEKSGVGKNIYQNGAYWGTPTGWVCYAIAQQDTILAHTLAKEYINYLRKTDFRLNKPINGGPFECIYPPTKYYQNPIYMTSVTCPYAAFKLLGFGSIG</sequence>
<reference evidence="1" key="1">
    <citation type="journal article" date="2014" name="Front. Microbiol.">
        <title>High frequency of phylogenetically diverse reductive dehalogenase-homologous genes in deep subseafloor sedimentary metagenomes.</title>
        <authorList>
            <person name="Kawai M."/>
            <person name="Futagami T."/>
            <person name="Toyoda A."/>
            <person name="Takaki Y."/>
            <person name="Nishi S."/>
            <person name="Hori S."/>
            <person name="Arai W."/>
            <person name="Tsubouchi T."/>
            <person name="Morono Y."/>
            <person name="Uchiyama I."/>
            <person name="Ito T."/>
            <person name="Fujiyama A."/>
            <person name="Inagaki F."/>
            <person name="Takami H."/>
        </authorList>
    </citation>
    <scope>NUCLEOTIDE SEQUENCE</scope>
    <source>
        <strain evidence="1">Expedition CK06-06</strain>
    </source>
</reference>
<dbReference type="GO" id="GO:0005975">
    <property type="term" value="P:carbohydrate metabolic process"/>
    <property type="evidence" value="ECO:0007669"/>
    <property type="project" value="InterPro"/>
</dbReference>
<comment type="caution">
    <text evidence="1">The sequence shown here is derived from an EMBL/GenBank/DDBJ whole genome shotgun (WGS) entry which is preliminary data.</text>
</comment>
<dbReference type="Gene3D" id="1.50.10.10">
    <property type="match status" value="1"/>
</dbReference>
<organism evidence="1">
    <name type="scientific">marine sediment metagenome</name>
    <dbReference type="NCBI Taxonomy" id="412755"/>
    <lineage>
        <taxon>unclassified sequences</taxon>
        <taxon>metagenomes</taxon>
        <taxon>ecological metagenomes</taxon>
    </lineage>
</organism>
<name>X1HDY2_9ZZZZ</name>
<dbReference type="InterPro" id="IPR008928">
    <property type="entry name" value="6-hairpin_glycosidase_sf"/>
</dbReference>
<accession>X1HDY2</accession>
<protein>
    <recommendedName>
        <fullName evidence="2">Glycosyl hydrolase 36 catalytic domain-containing protein</fullName>
    </recommendedName>
</protein>
<feature type="non-terminal residue" evidence="1">
    <location>
        <position position="282"/>
    </location>
</feature>
<gene>
    <name evidence="1" type="ORF">S03H2_34384</name>
</gene>
<dbReference type="EMBL" id="BARU01020976">
    <property type="protein sequence ID" value="GAH55290.1"/>
    <property type="molecule type" value="Genomic_DNA"/>
</dbReference>
<evidence type="ECO:0000313" key="1">
    <source>
        <dbReference type="EMBL" id="GAH55290.1"/>
    </source>
</evidence>
<proteinExistence type="predicted"/>